<organism evidence="4 5">
    <name type="scientific">Streptomyces antnestii</name>
    <dbReference type="NCBI Taxonomy" id="2494256"/>
    <lineage>
        <taxon>Bacteria</taxon>
        <taxon>Bacillati</taxon>
        <taxon>Actinomycetota</taxon>
        <taxon>Actinomycetes</taxon>
        <taxon>Kitasatosporales</taxon>
        <taxon>Streptomycetaceae</taxon>
        <taxon>Streptomyces</taxon>
    </lineage>
</organism>
<evidence type="ECO:0000313" key="5">
    <source>
        <dbReference type="Proteomes" id="UP000283128"/>
    </source>
</evidence>
<feature type="region of interest" description="Disordered" evidence="2">
    <location>
        <begin position="1"/>
        <end position="47"/>
    </location>
</feature>
<proteinExistence type="inferred from homology"/>
<name>A0A3S2V6Q1_9ACTN</name>
<dbReference type="CDD" id="cd01130">
    <property type="entry name" value="VirB11-like_ATPase"/>
    <property type="match status" value="1"/>
</dbReference>
<evidence type="ECO:0000256" key="2">
    <source>
        <dbReference type="SAM" id="MobiDB-lite"/>
    </source>
</evidence>
<gene>
    <name evidence="4" type="ORF">EOT10_39790</name>
</gene>
<protein>
    <submittedName>
        <fullName evidence="4">CpaF family protein</fullName>
    </submittedName>
</protein>
<dbReference type="InterPro" id="IPR027417">
    <property type="entry name" value="P-loop_NTPase"/>
</dbReference>
<keyword evidence="5" id="KW-1185">Reference proteome</keyword>
<reference evidence="4 5" key="1">
    <citation type="submission" date="2019-01" db="EMBL/GenBank/DDBJ databases">
        <title>Genome sequences of Streptomyces and Rhizobium isolates collected from root and soil.</title>
        <authorList>
            <person name="Chhettri S."/>
            <person name="Sevigny J.L."/>
            <person name="Sen A."/>
            <person name="Ennis N."/>
            <person name="Tisa L."/>
        </authorList>
    </citation>
    <scope>NUCLEOTIDE SEQUENCE [LARGE SCALE GENOMIC DNA]</scope>
    <source>
        <strain evidence="4 5">San01</strain>
    </source>
</reference>
<dbReference type="SUPFAM" id="SSF52540">
    <property type="entry name" value="P-loop containing nucleoside triphosphate hydrolases"/>
    <property type="match status" value="1"/>
</dbReference>
<evidence type="ECO:0000259" key="3">
    <source>
        <dbReference type="Pfam" id="PF00437"/>
    </source>
</evidence>
<dbReference type="PANTHER" id="PTHR30486">
    <property type="entry name" value="TWITCHING MOTILITY PROTEIN PILT"/>
    <property type="match status" value="1"/>
</dbReference>
<feature type="domain" description="Bacterial type II secretion system protein E" evidence="3">
    <location>
        <begin position="225"/>
        <end position="420"/>
    </location>
</feature>
<dbReference type="Proteomes" id="UP000283128">
    <property type="component" value="Unassembled WGS sequence"/>
</dbReference>
<evidence type="ECO:0000313" key="4">
    <source>
        <dbReference type="EMBL" id="RVU15126.1"/>
    </source>
</evidence>
<dbReference type="InterPro" id="IPR001482">
    <property type="entry name" value="T2SS/T4SS_dom"/>
</dbReference>
<evidence type="ECO:0000256" key="1">
    <source>
        <dbReference type="ARBA" id="ARBA00006611"/>
    </source>
</evidence>
<dbReference type="PANTHER" id="PTHR30486:SF6">
    <property type="entry name" value="TYPE IV PILUS RETRACTATION ATPASE PILT"/>
    <property type="match status" value="1"/>
</dbReference>
<accession>A0A3S2V6Q1</accession>
<comment type="similarity">
    <text evidence="1">Belongs to the GSP E family.</text>
</comment>
<dbReference type="Gene3D" id="3.40.50.300">
    <property type="entry name" value="P-loop containing nucleotide triphosphate hydrolases"/>
    <property type="match status" value="1"/>
</dbReference>
<dbReference type="Pfam" id="PF00437">
    <property type="entry name" value="T2SSE"/>
    <property type="match status" value="1"/>
</dbReference>
<sequence length="513" mass="55663">MRGKPVHADPTVRPASGGGPSFASRWQNQVNGTVPTPPPAPASVSSASALGAELPQVTVNHQVAQHIKSQVSKRREELLKSEPTLDRASEEQRCLDWINEAVALWSSAEAANTGVSPTAAEDDALRRAVYDLLFRAGRLQPYLDDPRVEDIFINGPADVWLDYGDGQRRRVGPIADSEEELLELLRELARESGHSERTISTANPLLALSMADGSRLQAITAVSPTTYAVIRRHRVKNADLDGMVELGAIDPILAEFLRACVKAEKNVIIAGKQKAGKTSLMRALLKEFGPDERFATIQTEDELFAHSNGYHTQALSLVARESNGETGANGRGAGEVTLLDLLHPALRMSLERMVVGEVRGSEVVAMLQAMSNGAGGNLCTIHARRPNVVFDRIAELYALAQSNLSEANAYRQIANGLDFIVFVSMIDETKIGGRRHRFVSHIVEITGVGESGRPATNDIFAPGKAFDEERGVPTGTHPECIDDLRRVGFDSELLLHTYGAWQQPLPLKVVSGT</sequence>
<dbReference type="GO" id="GO:0016887">
    <property type="term" value="F:ATP hydrolysis activity"/>
    <property type="evidence" value="ECO:0007669"/>
    <property type="project" value="InterPro"/>
</dbReference>
<dbReference type="AlphaFoldDB" id="A0A3S2V6Q1"/>
<comment type="caution">
    <text evidence="4">The sequence shown here is derived from an EMBL/GenBank/DDBJ whole genome shotgun (WGS) entry which is preliminary data.</text>
</comment>
<dbReference type="RefSeq" id="WP_127833248.1">
    <property type="nucleotide sequence ID" value="NZ_RZYA01000035.1"/>
</dbReference>
<dbReference type="EMBL" id="RZYA01000035">
    <property type="protein sequence ID" value="RVU15126.1"/>
    <property type="molecule type" value="Genomic_DNA"/>
</dbReference>
<dbReference type="OrthoDB" id="9810761at2"/>
<dbReference type="Gene3D" id="3.30.450.380">
    <property type="match status" value="1"/>
</dbReference>
<dbReference type="InterPro" id="IPR050921">
    <property type="entry name" value="T4SS_GSP_E_ATPase"/>
</dbReference>